<dbReference type="GO" id="GO:0008168">
    <property type="term" value="F:methyltransferase activity"/>
    <property type="evidence" value="ECO:0007669"/>
    <property type="project" value="UniProtKB-KW"/>
</dbReference>
<feature type="domain" description="Methyltransferase" evidence="1">
    <location>
        <begin position="34"/>
        <end position="154"/>
    </location>
</feature>
<evidence type="ECO:0000259" key="1">
    <source>
        <dbReference type="Pfam" id="PF13847"/>
    </source>
</evidence>
<dbReference type="InterPro" id="IPR025714">
    <property type="entry name" value="Methyltranfer_dom"/>
</dbReference>
<evidence type="ECO:0000313" key="2">
    <source>
        <dbReference type="EMBL" id="MBF4468772.1"/>
    </source>
</evidence>
<dbReference type="Gene3D" id="3.40.50.150">
    <property type="entry name" value="Vaccinia Virus protein VP39"/>
    <property type="match status" value="1"/>
</dbReference>
<dbReference type="EMBL" id="JADIIN010000042">
    <property type="protein sequence ID" value="MBF4468772.1"/>
    <property type="molecule type" value="Genomic_DNA"/>
</dbReference>
<evidence type="ECO:0000313" key="3">
    <source>
        <dbReference type="Proteomes" id="UP000658733"/>
    </source>
</evidence>
<dbReference type="Proteomes" id="UP000658733">
    <property type="component" value="Unassembled WGS sequence"/>
</dbReference>
<gene>
    <name evidence="2" type="ORF">ISP01_05140</name>
</gene>
<dbReference type="SUPFAM" id="SSF53335">
    <property type="entry name" value="S-adenosyl-L-methionine-dependent methyltransferases"/>
    <property type="match status" value="1"/>
</dbReference>
<reference evidence="2" key="1">
    <citation type="submission" date="2020-10" db="EMBL/GenBank/DDBJ databases">
        <title>Dehalococcoides mccartyi of a TCE/Cr reducing biochatode.</title>
        <authorList>
            <person name="Matturro B."/>
        </authorList>
    </citation>
    <scope>NUCLEOTIDE SEQUENCE</scope>
    <source>
        <strain evidence="2">Bin4</strain>
    </source>
</reference>
<dbReference type="CDD" id="cd02440">
    <property type="entry name" value="AdoMet_MTases"/>
    <property type="match status" value="1"/>
</dbReference>
<accession>A0A843ACR3</accession>
<keyword evidence="2" id="KW-0489">Methyltransferase</keyword>
<name>A0A843ACR3_METAZ</name>
<sequence length="185" mass="21064">MANEDVCSYKRAGFFDSKIRKLFQNPNKILSPYIDKGMNVLDLGCGPGFFTLEMANLVGESGKVVAADLQEEMLVKVENKIKNNHLKEIIKLHKTQKDSIGLSEKFDFILIFYMLHEVSNKRKFLGELKNLLKNEGKILIIEPKGHVSKENFEKSVRLIKEEGFKTSKGAKVFYSYSIALEKIAD</sequence>
<organism evidence="2 3">
    <name type="scientific">Methanobrevibacter arboriphilus</name>
    <dbReference type="NCBI Taxonomy" id="39441"/>
    <lineage>
        <taxon>Archaea</taxon>
        <taxon>Methanobacteriati</taxon>
        <taxon>Methanobacteriota</taxon>
        <taxon>Methanomada group</taxon>
        <taxon>Methanobacteria</taxon>
        <taxon>Methanobacteriales</taxon>
        <taxon>Methanobacteriaceae</taxon>
        <taxon>Methanobrevibacter</taxon>
    </lineage>
</organism>
<dbReference type="Pfam" id="PF13847">
    <property type="entry name" value="Methyltransf_31"/>
    <property type="match status" value="1"/>
</dbReference>
<dbReference type="PANTHER" id="PTHR43861">
    <property type="entry name" value="TRANS-ACONITATE 2-METHYLTRANSFERASE-RELATED"/>
    <property type="match status" value="1"/>
</dbReference>
<keyword evidence="2" id="KW-0808">Transferase</keyword>
<dbReference type="RefSeq" id="WP_278522778.1">
    <property type="nucleotide sequence ID" value="NZ_JADIIN010000042.1"/>
</dbReference>
<proteinExistence type="predicted"/>
<comment type="caution">
    <text evidence="2">The sequence shown here is derived from an EMBL/GenBank/DDBJ whole genome shotgun (WGS) entry which is preliminary data.</text>
</comment>
<dbReference type="GO" id="GO:0032259">
    <property type="term" value="P:methylation"/>
    <property type="evidence" value="ECO:0007669"/>
    <property type="project" value="UniProtKB-KW"/>
</dbReference>
<dbReference type="InterPro" id="IPR029063">
    <property type="entry name" value="SAM-dependent_MTases_sf"/>
</dbReference>
<dbReference type="AlphaFoldDB" id="A0A843ACR3"/>
<protein>
    <submittedName>
        <fullName evidence="2">Class I SAM-dependent methyltransferase</fullName>
    </submittedName>
</protein>